<dbReference type="RefSeq" id="WP_028326469.1">
    <property type="nucleotide sequence ID" value="NZ_JAAFNI010000001.1"/>
</dbReference>
<proteinExistence type="predicted"/>
<dbReference type="GeneID" id="63460155"/>
<dbReference type="EMBL" id="LT906453">
    <property type="protein sequence ID" value="SNV24070.1"/>
    <property type="molecule type" value="Genomic_DNA"/>
</dbReference>
<dbReference type="AlphaFoldDB" id="A0A239VQL9"/>
<evidence type="ECO:0000313" key="2">
    <source>
        <dbReference type="EMBL" id="STD10212.1"/>
    </source>
</evidence>
<gene>
    <name evidence="2" type="ORF">NCTC7915_01330</name>
    <name evidence="1" type="ORF">SAMEA4475696_01975</name>
</gene>
<reference evidence="1 3" key="1">
    <citation type="submission" date="2017-06" db="EMBL/GenBank/DDBJ databases">
        <authorList>
            <consortium name="Pathogen Informatics"/>
        </authorList>
    </citation>
    <scope>NUCLEOTIDE SEQUENCE [LARGE SCALE GENOMIC DNA]</scope>
    <source>
        <strain evidence="1 3">NCTC13039</strain>
    </source>
</reference>
<dbReference type="OrthoDB" id="3268468at2"/>
<dbReference type="KEGG" id="dco:SAMEA4475696_1975"/>
<name>A0A239VQL9_9MICO</name>
<reference evidence="2 4" key="2">
    <citation type="submission" date="2018-06" db="EMBL/GenBank/DDBJ databases">
        <authorList>
            <consortium name="Pathogen Informatics"/>
            <person name="Doyle S."/>
        </authorList>
    </citation>
    <scope>NUCLEOTIDE SEQUENCE [LARGE SCALE GENOMIC DNA]</scope>
    <source>
        <strain evidence="2 4">NCTC7915</strain>
    </source>
</reference>
<dbReference type="Proteomes" id="UP000254118">
    <property type="component" value="Unassembled WGS sequence"/>
</dbReference>
<organism evidence="1 3">
    <name type="scientific">Dermatophilus congolensis</name>
    <dbReference type="NCBI Taxonomy" id="1863"/>
    <lineage>
        <taxon>Bacteria</taxon>
        <taxon>Bacillati</taxon>
        <taxon>Actinomycetota</taxon>
        <taxon>Actinomycetes</taxon>
        <taxon>Micrococcales</taxon>
        <taxon>Dermatophilaceae</taxon>
        <taxon>Dermatophilus</taxon>
    </lineage>
</organism>
<dbReference type="InterPro" id="IPR021456">
    <property type="entry name" value="DUF3107"/>
</dbReference>
<dbReference type="STRING" id="1121387.GCA_000429885_00343"/>
<keyword evidence="3" id="KW-1185">Reference proteome</keyword>
<evidence type="ECO:0000313" key="4">
    <source>
        <dbReference type="Proteomes" id="UP000254118"/>
    </source>
</evidence>
<evidence type="ECO:0000313" key="3">
    <source>
        <dbReference type="Proteomes" id="UP000242637"/>
    </source>
</evidence>
<evidence type="ECO:0000313" key="1">
    <source>
        <dbReference type="EMBL" id="SNV24070.1"/>
    </source>
</evidence>
<dbReference type="Proteomes" id="UP000242637">
    <property type="component" value="Chromosome 1"/>
</dbReference>
<sequence>MEVKIGVLHTTRELSVESTLSHEEVQALVDKAVSQGAPLRLEDEKGRVVVVPAATLGYVEIGSPRKGGVGFGML</sequence>
<dbReference type="EMBL" id="UFYA01000001">
    <property type="protein sequence ID" value="STD10212.1"/>
    <property type="molecule type" value="Genomic_DNA"/>
</dbReference>
<protein>
    <submittedName>
        <fullName evidence="1">Protein of uncharacterized function (DUF3107)</fullName>
    </submittedName>
</protein>
<accession>A0A239VQL9</accession>
<dbReference type="Pfam" id="PF11305">
    <property type="entry name" value="DUF3107"/>
    <property type="match status" value="1"/>
</dbReference>